<evidence type="ECO:0000256" key="5">
    <source>
        <dbReference type="ARBA" id="ARBA00022884"/>
    </source>
</evidence>
<dbReference type="GO" id="GO:0046872">
    <property type="term" value="F:metal ion binding"/>
    <property type="evidence" value="ECO:0007669"/>
    <property type="project" value="UniProtKB-KW"/>
</dbReference>
<evidence type="ECO:0000313" key="9">
    <source>
        <dbReference type="Proteomes" id="UP000265768"/>
    </source>
</evidence>
<evidence type="ECO:0000256" key="3">
    <source>
        <dbReference type="ARBA" id="ARBA00022490"/>
    </source>
</evidence>
<dbReference type="Proteomes" id="UP000265768">
    <property type="component" value="Unassembled WGS sequence"/>
</dbReference>
<keyword evidence="5" id="KW-0694">RNA-binding</keyword>
<evidence type="ECO:0000259" key="7">
    <source>
        <dbReference type="PROSITE" id="PS50988"/>
    </source>
</evidence>
<dbReference type="Pfam" id="PF05731">
    <property type="entry name" value="TROVE"/>
    <property type="match status" value="1"/>
</dbReference>
<evidence type="ECO:0000256" key="2">
    <source>
        <dbReference type="ARBA" id="ARBA00007814"/>
    </source>
</evidence>
<dbReference type="GO" id="GO:0005737">
    <property type="term" value="C:cytoplasm"/>
    <property type="evidence" value="ECO:0007669"/>
    <property type="project" value="UniProtKB-SubCell"/>
</dbReference>
<dbReference type="Gene3D" id="3.40.50.410">
    <property type="entry name" value="von Willebrand factor, type A domain"/>
    <property type="match status" value="1"/>
</dbReference>
<keyword evidence="6" id="KW-0687">Ribonucleoprotein</keyword>
<dbReference type="InterPro" id="IPR036465">
    <property type="entry name" value="vWFA_dom_sf"/>
</dbReference>
<dbReference type="PANTHER" id="PTHR14202:SF0">
    <property type="entry name" value="RNA-BINDING PROTEIN RO60"/>
    <property type="match status" value="1"/>
</dbReference>
<gene>
    <name evidence="8" type="ORF">D5H75_38560</name>
</gene>
<evidence type="ECO:0000256" key="6">
    <source>
        <dbReference type="ARBA" id="ARBA00023274"/>
    </source>
</evidence>
<comment type="similarity">
    <text evidence="2">Belongs to the Ro 60 kDa family.</text>
</comment>
<accession>A0A3A4AJT5</accession>
<dbReference type="InterPro" id="IPR037214">
    <property type="entry name" value="TROVE_dom_sf"/>
</dbReference>
<keyword evidence="3" id="KW-0963">Cytoplasm</keyword>
<dbReference type="PROSITE" id="PS50988">
    <property type="entry name" value="TROVE"/>
    <property type="match status" value="1"/>
</dbReference>
<proteinExistence type="inferred from homology"/>
<evidence type="ECO:0000313" key="8">
    <source>
        <dbReference type="EMBL" id="RJL21131.1"/>
    </source>
</evidence>
<reference evidence="8 9" key="1">
    <citation type="submission" date="2018-09" db="EMBL/GenBank/DDBJ databases">
        <title>YIM 75507 draft genome.</title>
        <authorList>
            <person name="Tang S."/>
            <person name="Feng Y."/>
        </authorList>
    </citation>
    <scope>NUCLEOTIDE SEQUENCE [LARGE SCALE GENOMIC DNA]</scope>
    <source>
        <strain evidence="8 9">YIM 75507</strain>
    </source>
</reference>
<dbReference type="EMBL" id="QZEY01000027">
    <property type="protein sequence ID" value="RJL21131.1"/>
    <property type="molecule type" value="Genomic_DNA"/>
</dbReference>
<dbReference type="GO" id="GO:1990904">
    <property type="term" value="C:ribonucleoprotein complex"/>
    <property type="evidence" value="ECO:0007669"/>
    <property type="project" value="UniProtKB-KW"/>
</dbReference>
<feature type="domain" description="TROVE" evidence="7">
    <location>
        <begin position="1"/>
        <end position="136"/>
    </location>
</feature>
<evidence type="ECO:0000256" key="4">
    <source>
        <dbReference type="ARBA" id="ARBA00022723"/>
    </source>
</evidence>
<evidence type="ECO:0000256" key="1">
    <source>
        <dbReference type="ARBA" id="ARBA00004496"/>
    </source>
</evidence>
<keyword evidence="4" id="KW-0479">Metal-binding</keyword>
<dbReference type="InterPro" id="IPR008858">
    <property type="entry name" value="TROVE_dom"/>
</dbReference>
<dbReference type="SUPFAM" id="SSF53300">
    <property type="entry name" value="vWA-like"/>
    <property type="match status" value="1"/>
</dbReference>
<protein>
    <submittedName>
        <fullName evidence="8">TROVE domain-containing protein</fullName>
    </submittedName>
</protein>
<dbReference type="PANTHER" id="PTHR14202">
    <property type="entry name" value="60 KDA RIBONUCLEOPROTEIN SSA/RO"/>
    <property type="match status" value="1"/>
</dbReference>
<dbReference type="AlphaFoldDB" id="A0A3A4AJT5"/>
<comment type="caution">
    <text evidence="8">The sequence shown here is derived from an EMBL/GenBank/DDBJ whole genome shotgun (WGS) entry which is preliminary data.</text>
</comment>
<sequence length="305" mass="32600">MVRRRAELTALPVEQRRAVLLAPGGARRLAEAGMTWETLAGWLHGPMDAAAWAAIIPSMGYMARLRNLRNFDEADVPDEVIAPVLAQLADPEQVRRSRQLPFRFYSAYKSAPSLRWGHALEQALGHAVGNIPALGGRTLVLVDTSASMQAPLSGRSSVSRVEVGALFGVAFAARTRACDLVGFANGVFTHHLRPAASVLKQTQAFTERIGEVGHGTDIPGAVRAAYAGHERVVIVSDMQTIGSPGRGVSDLVPAHVPIYGFNLAGYAAGAMPTGSANRHEFGGLSDATWQMMALLESGRNADWPF</sequence>
<dbReference type="GO" id="GO:0003723">
    <property type="term" value="F:RNA binding"/>
    <property type="evidence" value="ECO:0007669"/>
    <property type="project" value="UniProtKB-KW"/>
</dbReference>
<dbReference type="OrthoDB" id="208855at2"/>
<organism evidence="8 9">
    <name type="scientific">Bailinhaonella thermotolerans</name>
    <dbReference type="NCBI Taxonomy" id="1070861"/>
    <lineage>
        <taxon>Bacteria</taxon>
        <taxon>Bacillati</taxon>
        <taxon>Actinomycetota</taxon>
        <taxon>Actinomycetes</taxon>
        <taxon>Streptosporangiales</taxon>
        <taxon>Streptosporangiaceae</taxon>
        <taxon>Bailinhaonella</taxon>
    </lineage>
</organism>
<comment type="subcellular location">
    <subcellularLocation>
        <location evidence="1">Cytoplasm</location>
    </subcellularLocation>
</comment>
<dbReference type="InterPro" id="IPR040322">
    <property type="entry name" value="TROVE2"/>
</dbReference>
<name>A0A3A4AJT5_9ACTN</name>
<keyword evidence="9" id="KW-1185">Reference proteome</keyword>
<dbReference type="SUPFAM" id="SSF140864">
    <property type="entry name" value="TROVE domain-like"/>
    <property type="match status" value="1"/>
</dbReference>